<dbReference type="EMBL" id="CP001351">
    <property type="protein sequence ID" value="ACL62921.1"/>
    <property type="molecule type" value="Genomic_DNA"/>
</dbReference>
<sequence>MIPLKLALTAVIVALLTQPLWAPQWGGGILAEIGAFGPAGAAIVVLVFFSLVALYCLSLQRMLEAIAPAKRAASPRSVWLMFVIPSNFVEDFFIVGSIAASLRNDGRTHARTQLVWLILGMSWCGLQIVSLLPGPVGVVSGGIALLAWAAHWMLTNHMTRALLDSSPSEVPAPSAGQAPASRA</sequence>
<dbReference type="RefSeq" id="WP_012631123.1">
    <property type="nucleotide sequence ID" value="NC_011887.1"/>
</dbReference>
<protein>
    <submittedName>
        <fullName evidence="2">Uncharacterized protein</fullName>
    </submittedName>
</protein>
<keyword evidence="2" id="KW-0614">Plasmid</keyword>
<dbReference type="AlphaFoldDB" id="B8IWN0"/>
<keyword evidence="3" id="KW-1185">Reference proteome</keyword>
<keyword evidence="1" id="KW-1133">Transmembrane helix</keyword>
<feature type="transmembrane region" description="Helical" evidence="1">
    <location>
        <begin position="137"/>
        <end position="154"/>
    </location>
</feature>
<evidence type="ECO:0000313" key="3">
    <source>
        <dbReference type="Proteomes" id="UP000008207"/>
    </source>
</evidence>
<gene>
    <name evidence="2" type="ordered locus">Mnod_7912</name>
</gene>
<proteinExistence type="predicted"/>
<reference evidence="3" key="1">
    <citation type="submission" date="2009-01" db="EMBL/GenBank/DDBJ databases">
        <title>Complete sequence of plasmid 2 of Methylobacterium nodulans ORS 2060.</title>
        <authorList>
            <consortium name="US DOE Joint Genome Institute"/>
            <person name="Lucas S."/>
            <person name="Copeland A."/>
            <person name="Lapidus A."/>
            <person name="Glavina del Rio T."/>
            <person name="Dalin E."/>
            <person name="Tice H."/>
            <person name="Bruce D."/>
            <person name="Goodwin L."/>
            <person name="Pitluck S."/>
            <person name="Sims D."/>
            <person name="Brettin T."/>
            <person name="Detter J.C."/>
            <person name="Han C."/>
            <person name="Larimer F."/>
            <person name="Land M."/>
            <person name="Hauser L."/>
            <person name="Kyrpides N."/>
            <person name="Ivanova N."/>
            <person name="Marx C.J."/>
            <person name="Richardson P."/>
        </authorList>
    </citation>
    <scope>NUCLEOTIDE SEQUENCE [LARGE SCALE GENOMIC DNA]</scope>
    <source>
        <strain evidence="3">LMG 21967 / CNCM I-2342 / ORS 2060</strain>
        <plasmid evidence="3">Plasmid pMNOD02</plasmid>
    </source>
</reference>
<dbReference type="Proteomes" id="UP000008207">
    <property type="component" value="Plasmid pMNOD02"/>
</dbReference>
<accession>B8IWN0</accession>
<evidence type="ECO:0000313" key="2">
    <source>
        <dbReference type="EMBL" id="ACL62921.1"/>
    </source>
</evidence>
<evidence type="ECO:0000256" key="1">
    <source>
        <dbReference type="SAM" id="Phobius"/>
    </source>
</evidence>
<keyword evidence="1" id="KW-0472">Membrane</keyword>
<organism evidence="2 3">
    <name type="scientific">Methylobacterium nodulans (strain LMG 21967 / CNCM I-2342 / ORS 2060)</name>
    <dbReference type="NCBI Taxonomy" id="460265"/>
    <lineage>
        <taxon>Bacteria</taxon>
        <taxon>Pseudomonadati</taxon>
        <taxon>Pseudomonadota</taxon>
        <taxon>Alphaproteobacteria</taxon>
        <taxon>Hyphomicrobiales</taxon>
        <taxon>Methylobacteriaceae</taxon>
        <taxon>Methylobacterium</taxon>
    </lineage>
</organism>
<feature type="transmembrane region" description="Helical" evidence="1">
    <location>
        <begin position="78"/>
        <end position="102"/>
    </location>
</feature>
<keyword evidence="1" id="KW-0812">Transmembrane</keyword>
<dbReference type="HOGENOM" id="CLU_1553564_0_0_5"/>
<geneLocation type="plasmid" evidence="2 3">
    <name>pMNOD02</name>
</geneLocation>
<feature type="transmembrane region" description="Helical" evidence="1">
    <location>
        <begin position="36"/>
        <end position="57"/>
    </location>
</feature>
<dbReference type="OrthoDB" id="4762221at2"/>
<dbReference type="KEGG" id="mno:Mnod_7912"/>
<name>B8IWN0_METNO</name>